<gene>
    <name evidence="2" type="ORF">BLGHR1_10369</name>
</gene>
<protein>
    <submittedName>
        <fullName evidence="2">Uncharacterized protein</fullName>
    </submittedName>
</protein>
<dbReference type="VEuPathDB" id="FungiDB:BLGHR1_10369"/>
<reference evidence="2 3" key="1">
    <citation type="submission" date="2017-11" db="EMBL/GenBank/DDBJ databases">
        <authorList>
            <person name="Kracher B."/>
        </authorList>
    </citation>
    <scope>NUCLEOTIDE SEQUENCE [LARGE SCALE GENOMIC DNA]</scope>
    <source>
        <strain evidence="2 3">RACE1</strain>
    </source>
</reference>
<name>A0A383UH58_BLUHO</name>
<proteinExistence type="predicted"/>
<feature type="region of interest" description="Disordered" evidence="1">
    <location>
        <begin position="1"/>
        <end position="26"/>
    </location>
</feature>
<evidence type="ECO:0000256" key="1">
    <source>
        <dbReference type="SAM" id="MobiDB-lite"/>
    </source>
</evidence>
<accession>A0A383UH58</accession>
<dbReference type="Proteomes" id="UP000275772">
    <property type="component" value="Unassembled WGS sequence"/>
</dbReference>
<dbReference type="EMBL" id="UNSH01000001">
    <property type="protein sequence ID" value="SZE99619.1"/>
    <property type="molecule type" value="Genomic_DNA"/>
</dbReference>
<dbReference type="AlphaFoldDB" id="A0A383UH58"/>
<organism evidence="2 3">
    <name type="scientific">Blumeria hordei</name>
    <name type="common">Barley powdery mildew</name>
    <name type="synonym">Blumeria graminis f. sp. hordei</name>
    <dbReference type="NCBI Taxonomy" id="2867405"/>
    <lineage>
        <taxon>Eukaryota</taxon>
        <taxon>Fungi</taxon>
        <taxon>Dikarya</taxon>
        <taxon>Ascomycota</taxon>
        <taxon>Pezizomycotina</taxon>
        <taxon>Leotiomycetes</taxon>
        <taxon>Erysiphales</taxon>
        <taxon>Erysiphaceae</taxon>
        <taxon>Blumeria</taxon>
    </lineage>
</organism>
<evidence type="ECO:0000313" key="2">
    <source>
        <dbReference type="EMBL" id="SZE99619.1"/>
    </source>
</evidence>
<evidence type="ECO:0000313" key="3">
    <source>
        <dbReference type="Proteomes" id="UP000275772"/>
    </source>
</evidence>
<sequence>MALLDTNLILQINPPQTPPSTPRFKQLSRDQNILVSQKIKD</sequence>